<accession>A0ACC2MXG9</accession>
<proteinExistence type="predicted"/>
<dbReference type="EMBL" id="CM056809">
    <property type="protein sequence ID" value="KAJ8650355.1"/>
    <property type="molecule type" value="Genomic_DNA"/>
</dbReference>
<gene>
    <name evidence="1" type="ORF">MRB53_003378</name>
</gene>
<keyword evidence="2" id="KW-1185">Reference proteome</keyword>
<protein>
    <submittedName>
        <fullName evidence="1">Uncharacterized protein</fullName>
    </submittedName>
</protein>
<reference evidence="1 2" key="1">
    <citation type="journal article" date="2022" name="Hortic Res">
        <title>A haplotype resolved chromosomal level avocado genome allows analysis of novel avocado genes.</title>
        <authorList>
            <person name="Nath O."/>
            <person name="Fletcher S.J."/>
            <person name="Hayward A."/>
            <person name="Shaw L.M."/>
            <person name="Masouleh A.K."/>
            <person name="Furtado A."/>
            <person name="Henry R.J."/>
            <person name="Mitter N."/>
        </authorList>
    </citation>
    <scope>NUCLEOTIDE SEQUENCE [LARGE SCALE GENOMIC DNA]</scope>
    <source>
        <strain evidence="2">cv. Hass</strain>
    </source>
</reference>
<comment type="caution">
    <text evidence="1">The sequence shown here is derived from an EMBL/GenBank/DDBJ whole genome shotgun (WGS) entry which is preliminary data.</text>
</comment>
<evidence type="ECO:0000313" key="1">
    <source>
        <dbReference type="EMBL" id="KAJ8650355.1"/>
    </source>
</evidence>
<evidence type="ECO:0000313" key="2">
    <source>
        <dbReference type="Proteomes" id="UP001234297"/>
    </source>
</evidence>
<dbReference type="Proteomes" id="UP001234297">
    <property type="component" value="Chromosome 1"/>
</dbReference>
<name>A0ACC2MXG9_PERAE</name>
<organism evidence="1 2">
    <name type="scientific">Persea americana</name>
    <name type="common">Avocado</name>
    <dbReference type="NCBI Taxonomy" id="3435"/>
    <lineage>
        <taxon>Eukaryota</taxon>
        <taxon>Viridiplantae</taxon>
        <taxon>Streptophyta</taxon>
        <taxon>Embryophyta</taxon>
        <taxon>Tracheophyta</taxon>
        <taxon>Spermatophyta</taxon>
        <taxon>Magnoliopsida</taxon>
        <taxon>Magnoliidae</taxon>
        <taxon>Laurales</taxon>
        <taxon>Lauraceae</taxon>
        <taxon>Persea</taxon>
    </lineage>
</organism>
<sequence>MKRTHLFFLLFHLPLLFLHQSHAQPSTGGYTCSPNQTIFPCQTYVFFRASSPNLLDLASIGDLFNLSRLSISKPSNISSPSSPLSPNQSLLIPISCSCNTNISSANITHQIEAGDTFYDLSTTRFQNLTTYQAVEAANPSLVATNLTIGVEAVFPIFCSCPNKTQVGNQTNFLITYVFQPSDSISSVAGMFGTDNSSITALNGENIRSFSTVLVPVSRIPQLQQPTASPAASSCERKGVAKGAVVGLGVLGALLFVSIASIAWLWWVLLRRGKKRGEEEEKAITTKKMVEKQRFGSVSATDFMADVSECLDKYKLYGVEELREATSDFDSKCLIQGSVYKGFMRGDAFAIKKMKWNAYEELKILQKVNHSNLVKLDGFCIDPEEGNCYLIYEYIENGSLNSWLHGNGRRRKLDWRTRLQIAVDVASGLQYIHEHTRPSVVHKDIKTSNVLLDGKMRAKIANFGLAKSGCNAMTTNIVGTQGYLAPEYLADGFVTTKIDVFAFGVVLLELVSGKEAIDEAGKPLWMQLAKVFDGREDKEERLKAWMDEALLEHSCSLDGVMNVMAVAKACLQRDPGRRPGMVDIVYMLCKADELPFDLSEDGLPVPSGVMARTRQIRKRRAIGLSKPINESAEGEKEEEEQQHREEEEEEEEERNLHDRSRSIRRRKTNKNDYRKFPCIEDLISALRRLGFFKFSINRG</sequence>